<evidence type="ECO:0000313" key="4">
    <source>
        <dbReference type="WormBase" id="CBG08850"/>
    </source>
</evidence>
<evidence type="ECO:0000313" key="2">
    <source>
        <dbReference type="EMBL" id="CAP28604.1"/>
    </source>
</evidence>
<dbReference type="Pfam" id="PF00646">
    <property type="entry name" value="F-box"/>
    <property type="match status" value="1"/>
</dbReference>
<evidence type="ECO:0000313" key="3">
    <source>
        <dbReference type="Proteomes" id="UP000008549"/>
    </source>
</evidence>
<dbReference type="eggNOG" id="ENOG502RA79">
    <property type="taxonomic scope" value="Eukaryota"/>
</dbReference>
<dbReference type="FunCoup" id="A8X7J3">
    <property type="interactions" value="2172"/>
</dbReference>
<dbReference type="KEGG" id="cbr:CBG_08850"/>
<dbReference type="PANTHER" id="PTHR22899">
    <property type="entry name" value="CYCLIN-RELATED F-BOX FAMILY"/>
    <property type="match status" value="1"/>
</dbReference>
<feature type="domain" description="F-box" evidence="1">
    <location>
        <begin position="2"/>
        <end position="50"/>
    </location>
</feature>
<dbReference type="HOGENOM" id="CLU_710243_0_0_1"/>
<dbReference type="Proteomes" id="UP000008549">
    <property type="component" value="Unassembled WGS sequence"/>
</dbReference>
<dbReference type="PROSITE" id="PS50181">
    <property type="entry name" value="FBOX"/>
    <property type="match status" value="1"/>
</dbReference>
<sequence>MPIRLLSLPTKDFQYTLNCMNDGDLIAFSLCSKHSKNLTKSLNRKNWKTRARVFEDSVQLDLIVCRYEEVQNQDENEIYISLDTSSRIEPYRDCGVATEMNRWRKPEFTGTHWLAHFLSIFNESMVPVLKITRECKMAFLNTFIFPKCPILRFERECTNELIEQCVSKLSAEHLWMMSNHRFYRPKSIQLNLMERISGDRILKGIRYEILDGPRYGFLYRLKRADEKELEVSIRLGRDVISSKMKNYEACETENKSVACEVPGDKIDGGVICGNSNFEIDEGINSSANFAILDVSHRDHEHSKRLAVANFGAKLNFSKNDGVDVGIDADLVRYAYEGENFKVGTGLSYSTGIKFQPESVKIQVLGYGFEYDNDGFGLKIPLLDLKFKWW</sequence>
<dbReference type="InterPro" id="IPR053222">
    <property type="entry name" value="Zygotic_Embryogenesis-Asso"/>
</dbReference>
<name>A8X7J3_CAEBR</name>
<protein>
    <submittedName>
        <fullName evidence="2">Protein CBG08850</fullName>
    </submittedName>
</protein>
<accession>A8X7J3</accession>
<reference evidence="2 3" key="2">
    <citation type="journal article" date="2011" name="PLoS Genet.">
        <title>Caenorhabditis briggsae recombinant inbred line genotypes reveal inter-strain incompatibility and the evolution of recombination.</title>
        <authorList>
            <person name="Ross J.A."/>
            <person name="Koboldt D.C."/>
            <person name="Staisch J.E."/>
            <person name="Chamberlin H.M."/>
            <person name="Gupta B.P."/>
            <person name="Miller R.D."/>
            <person name="Baird S.E."/>
            <person name="Haag E.S."/>
        </authorList>
    </citation>
    <scope>NUCLEOTIDE SEQUENCE [LARGE SCALE GENOMIC DNA]</scope>
    <source>
        <strain evidence="2 3">AF16</strain>
    </source>
</reference>
<dbReference type="CTD" id="8577535"/>
<dbReference type="RefSeq" id="XP_002635540.1">
    <property type="nucleotide sequence ID" value="XM_002635494.1"/>
</dbReference>
<organism evidence="2 3">
    <name type="scientific">Caenorhabditis briggsae</name>
    <dbReference type="NCBI Taxonomy" id="6238"/>
    <lineage>
        <taxon>Eukaryota</taxon>
        <taxon>Metazoa</taxon>
        <taxon>Ecdysozoa</taxon>
        <taxon>Nematoda</taxon>
        <taxon>Chromadorea</taxon>
        <taxon>Rhabditida</taxon>
        <taxon>Rhabditina</taxon>
        <taxon>Rhabditomorpha</taxon>
        <taxon>Rhabditoidea</taxon>
        <taxon>Rhabditidae</taxon>
        <taxon>Peloderinae</taxon>
        <taxon>Caenorhabditis</taxon>
    </lineage>
</organism>
<keyword evidence="3" id="KW-1185">Reference proteome</keyword>
<dbReference type="InParanoid" id="A8X7J3"/>
<dbReference type="AlphaFoldDB" id="A8X7J3"/>
<reference evidence="2 3" key="1">
    <citation type="journal article" date="2003" name="PLoS Biol.">
        <title>The genome sequence of Caenorhabditis briggsae: a platform for comparative genomics.</title>
        <authorList>
            <person name="Stein L.D."/>
            <person name="Bao Z."/>
            <person name="Blasiar D."/>
            <person name="Blumenthal T."/>
            <person name="Brent M.R."/>
            <person name="Chen N."/>
            <person name="Chinwalla A."/>
            <person name="Clarke L."/>
            <person name="Clee C."/>
            <person name="Coghlan A."/>
            <person name="Coulson A."/>
            <person name="D'Eustachio P."/>
            <person name="Fitch D.H."/>
            <person name="Fulton L.A."/>
            <person name="Fulton R.E."/>
            <person name="Griffiths-Jones S."/>
            <person name="Harris T.W."/>
            <person name="Hillier L.W."/>
            <person name="Kamath R."/>
            <person name="Kuwabara P.E."/>
            <person name="Mardis E.R."/>
            <person name="Marra M.A."/>
            <person name="Miner T.L."/>
            <person name="Minx P."/>
            <person name="Mullikin J.C."/>
            <person name="Plumb R.W."/>
            <person name="Rogers J."/>
            <person name="Schein J.E."/>
            <person name="Sohrmann M."/>
            <person name="Spieth J."/>
            <person name="Stajich J.E."/>
            <person name="Wei C."/>
            <person name="Willey D."/>
            <person name="Wilson R.K."/>
            <person name="Durbin R."/>
            <person name="Waterston R.H."/>
        </authorList>
    </citation>
    <scope>NUCLEOTIDE SEQUENCE [LARGE SCALE GENOMIC DNA]</scope>
    <source>
        <strain evidence="2 3">AF16</strain>
    </source>
</reference>
<evidence type="ECO:0000259" key="1">
    <source>
        <dbReference type="PROSITE" id="PS50181"/>
    </source>
</evidence>
<dbReference type="PANTHER" id="PTHR22899:SF0">
    <property type="entry name" value="F-BOX ASSOCIATED DOMAIN-CONTAINING PROTEIN-RELATED"/>
    <property type="match status" value="1"/>
</dbReference>
<proteinExistence type="predicted"/>
<gene>
    <name evidence="2 4" type="ORF">CBG08850</name>
    <name evidence="2" type="ORF">CBG_08850</name>
</gene>
<dbReference type="InterPro" id="IPR001810">
    <property type="entry name" value="F-box_dom"/>
</dbReference>
<dbReference type="GeneID" id="8577535"/>
<dbReference type="EMBL" id="HE601187">
    <property type="protein sequence ID" value="CAP28604.1"/>
    <property type="molecule type" value="Genomic_DNA"/>
</dbReference>
<dbReference type="WormBase" id="CBG08850">
    <property type="protein sequence ID" value="CBP45252"/>
    <property type="gene ID" value="WBGene00030571"/>
</dbReference>